<evidence type="ECO:0000256" key="2">
    <source>
        <dbReference type="SAM" id="Phobius"/>
    </source>
</evidence>
<keyword evidence="5" id="KW-1185">Reference proteome</keyword>
<dbReference type="RefSeq" id="WP_258540459.1">
    <property type="nucleotide sequence ID" value="NZ_OU015584.1"/>
</dbReference>
<dbReference type="EMBL" id="OU015584">
    <property type="protein sequence ID" value="CAG5076842.1"/>
    <property type="molecule type" value="Genomic_DNA"/>
</dbReference>
<evidence type="ECO:0000313" key="4">
    <source>
        <dbReference type="EMBL" id="CAG5076842.1"/>
    </source>
</evidence>
<dbReference type="SUPFAM" id="SSF51261">
    <property type="entry name" value="Duplicated hybrid motif"/>
    <property type="match status" value="1"/>
</dbReference>
<gene>
    <name evidence="4" type="ORF">CRYO30217_00218</name>
</gene>
<dbReference type="AlphaFoldDB" id="A0A916NER5"/>
<dbReference type="PANTHER" id="PTHR21666">
    <property type="entry name" value="PEPTIDASE-RELATED"/>
    <property type="match status" value="1"/>
</dbReference>
<reference evidence="4" key="1">
    <citation type="submission" date="2021-04" db="EMBL/GenBank/DDBJ databases">
        <authorList>
            <person name="Rodrigo-Torres L."/>
            <person name="Arahal R. D."/>
            <person name="Lucena T."/>
        </authorList>
    </citation>
    <scope>NUCLEOTIDE SEQUENCE</scope>
    <source>
        <strain evidence="4">AS29M-1</strain>
    </source>
</reference>
<dbReference type="Pfam" id="PF01551">
    <property type="entry name" value="Peptidase_M23"/>
    <property type="match status" value="1"/>
</dbReference>
<organism evidence="4 5">
    <name type="scientific">Parvicella tangerina</name>
    <dbReference type="NCBI Taxonomy" id="2829795"/>
    <lineage>
        <taxon>Bacteria</taxon>
        <taxon>Pseudomonadati</taxon>
        <taxon>Bacteroidota</taxon>
        <taxon>Flavobacteriia</taxon>
        <taxon>Flavobacteriales</taxon>
        <taxon>Parvicellaceae</taxon>
        <taxon>Parvicella</taxon>
    </lineage>
</organism>
<dbReference type="Gene3D" id="2.70.70.10">
    <property type="entry name" value="Glucose Permease (Domain IIA)"/>
    <property type="match status" value="1"/>
</dbReference>
<keyword evidence="2" id="KW-1133">Transmembrane helix</keyword>
<sequence>MAKTNKDNEDKVSLWERLNKKSRLSVVDPVTFEVRNEFSFTPMSFIVVSLFVLIIIVAATWTIIAFTPLRQSIPGYPDIAKQEQMERMHKENLEYLEELKKKEAILEQYNKPLIAILNEEEPPDPSIPLDSLSLLDTTELNQIAFEMSEKDSLLREKIEAKEKYGFSIQNNITTGNADNIAGVYFFSPLKGEVSGEVDVKAGHYGIDVKAPKNEAVKSTLDGTVIYAEWTPENGHVVHVQHAHNLVSVYKHNSALLKKQGDAVKSGEPIAIIGNSGILSLGTHLHFELWYNGVPLDPKLFVDFQ</sequence>
<keyword evidence="2" id="KW-0472">Membrane</keyword>
<dbReference type="InterPro" id="IPR050570">
    <property type="entry name" value="Cell_wall_metabolism_enzyme"/>
</dbReference>
<dbReference type="PANTHER" id="PTHR21666:SF289">
    <property type="entry name" value="L-ALA--D-GLU ENDOPEPTIDASE"/>
    <property type="match status" value="1"/>
</dbReference>
<dbReference type="GO" id="GO:0004222">
    <property type="term" value="F:metalloendopeptidase activity"/>
    <property type="evidence" value="ECO:0007669"/>
    <property type="project" value="TreeGrafter"/>
</dbReference>
<keyword evidence="1" id="KW-0732">Signal</keyword>
<dbReference type="Proteomes" id="UP000683507">
    <property type="component" value="Chromosome"/>
</dbReference>
<evidence type="ECO:0000256" key="1">
    <source>
        <dbReference type="ARBA" id="ARBA00022729"/>
    </source>
</evidence>
<name>A0A916NER5_9FLAO</name>
<feature type="transmembrane region" description="Helical" evidence="2">
    <location>
        <begin position="43"/>
        <end position="66"/>
    </location>
</feature>
<dbReference type="CDD" id="cd12797">
    <property type="entry name" value="M23_peptidase"/>
    <property type="match status" value="1"/>
</dbReference>
<evidence type="ECO:0000259" key="3">
    <source>
        <dbReference type="Pfam" id="PF01551"/>
    </source>
</evidence>
<feature type="domain" description="M23ase beta-sheet core" evidence="3">
    <location>
        <begin position="202"/>
        <end position="297"/>
    </location>
</feature>
<proteinExistence type="predicted"/>
<dbReference type="KEGG" id="ptan:CRYO30217_00218"/>
<dbReference type="InterPro" id="IPR011055">
    <property type="entry name" value="Dup_hybrid_motif"/>
</dbReference>
<accession>A0A916NER5</accession>
<dbReference type="InterPro" id="IPR016047">
    <property type="entry name" value="M23ase_b-sheet_dom"/>
</dbReference>
<evidence type="ECO:0000313" key="5">
    <source>
        <dbReference type="Proteomes" id="UP000683507"/>
    </source>
</evidence>
<keyword evidence="2" id="KW-0812">Transmembrane</keyword>
<protein>
    <recommendedName>
        <fullName evidence="3">M23ase beta-sheet core domain-containing protein</fullName>
    </recommendedName>
</protein>